<dbReference type="InterPro" id="IPR012223">
    <property type="entry name" value="TEII"/>
</dbReference>
<accession>A0ABY4M5M8</accession>
<organism evidence="4 5">
    <name type="scientific">Streptomyces halobius</name>
    <dbReference type="NCBI Taxonomy" id="2879846"/>
    <lineage>
        <taxon>Bacteria</taxon>
        <taxon>Bacillati</taxon>
        <taxon>Actinomycetota</taxon>
        <taxon>Actinomycetes</taxon>
        <taxon>Kitasatosporales</taxon>
        <taxon>Streptomycetaceae</taxon>
        <taxon>Streptomyces</taxon>
    </lineage>
</organism>
<sequence length="251" mass="27563">MTPPPPNPTNWLRRSGAVGRARTRLICFPHAGGAASFFSRWARGLPADVEVLAVNYPGREDRINEPCIDDMDRMAEAVTRQLAPLLDDGFTFFGHSMGAKIAFEVALRLEKEYGREPAALFLSGSEAPGHGERDSAGDDDASLIEYIATLGHGNTEVYDNPQLRELLLPSLRSDFRLVERYDPPRGRSTPTPLTVYIGDRDPDVSVEDAESWRSATTGGFALKTFPGGHFYLVDAEAALLTELSQRLRDAA</sequence>
<dbReference type="SUPFAM" id="SSF53474">
    <property type="entry name" value="alpha/beta-Hydrolases"/>
    <property type="match status" value="1"/>
</dbReference>
<evidence type="ECO:0000313" key="5">
    <source>
        <dbReference type="Proteomes" id="UP000830115"/>
    </source>
</evidence>
<evidence type="ECO:0000313" key="4">
    <source>
        <dbReference type="EMBL" id="UQA92488.1"/>
    </source>
</evidence>
<dbReference type="InterPro" id="IPR001031">
    <property type="entry name" value="Thioesterase"/>
</dbReference>
<reference evidence="4" key="1">
    <citation type="submission" date="2021-10" db="EMBL/GenBank/DDBJ databases">
        <title>Streptomyces nigrumlapis sp.nov.,an antimicrobial producing actinobacterium isolated from Black Gobi rocks.</title>
        <authorList>
            <person name="Wen Y."/>
            <person name="Zhang W."/>
            <person name="Liu X.G."/>
        </authorList>
    </citation>
    <scope>NUCLEOTIDE SEQUENCE</scope>
    <source>
        <strain evidence="4">ST13-2-2</strain>
    </source>
</reference>
<name>A0ABY4M5M8_9ACTN</name>
<dbReference type="SMART" id="SM00824">
    <property type="entry name" value="PKS_TE"/>
    <property type="match status" value="1"/>
</dbReference>
<dbReference type="Pfam" id="PF00975">
    <property type="entry name" value="Thioesterase"/>
    <property type="match status" value="1"/>
</dbReference>
<dbReference type="InterPro" id="IPR029058">
    <property type="entry name" value="AB_hydrolase_fold"/>
</dbReference>
<dbReference type="RefSeq" id="WP_248863350.1">
    <property type="nucleotide sequence ID" value="NZ_CP086322.1"/>
</dbReference>
<evidence type="ECO:0000256" key="1">
    <source>
        <dbReference type="ARBA" id="ARBA00007169"/>
    </source>
</evidence>
<dbReference type="EMBL" id="CP086322">
    <property type="protein sequence ID" value="UQA92488.1"/>
    <property type="molecule type" value="Genomic_DNA"/>
</dbReference>
<dbReference type="Proteomes" id="UP000830115">
    <property type="component" value="Chromosome"/>
</dbReference>
<keyword evidence="2 4" id="KW-0378">Hydrolase</keyword>
<feature type="domain" description="Thioesterase TesA-like" evidence="3">
    <location>
        <begin position="26"/>
        <end position="247"/>
    </location>
</feature>
<evidence type="ECO:0000259" key="3">
    <source>
        <dbReference type="SMART" id="SM00824"/>
    </source>
</evidence>
<comment type="similarity">
    <text evidence="1">Belongs to the thioesterase family.</text>
</comment>
<keyword evidence="5" id="KW-1185">Reference proteome</keyword>
<dbReference type="GO" id="GO:0016787">
    <property type="term" value="F:hydrolase activity"/>
    <property type="evidence" value="ECO:0007669"/>
    <property type="project" value="UniProtKB-KW"/>
</dbReference>
<dbReference type="PANTHER" id="PTHR11487">
    <property type="entry name" value="THIOESTERASE"/>
    <property type="match status" value="1"/>
</dbReference>
<proteinExistence type="inferred from homology"/>
<protein>
    <submittedName>
        <fullName evidence="4">Alpha/beta fold hydrolase</fullName>
    </submittedName>
</protein>
<gene>
    <name evidence="4" type="ORF">K9S39_12165</name>
</gene>
<dbReference type="InterPro" id="IPR020802">
    <property type="entry name" value="TesA-like"/>
</dbReference>
<evidence type="ECO:0000256" key="2">
    <source>
        <dbReference type="ARBA" id="ARBA00022801"/>
    </source>
</evidence>
<dbReference type="PANTHER" id="PTHR11487:SF0">
    <property type="entry name" value="S-ACYL FATTY ACID SYNTHASE THIOESTERASE, MEDIUM CHAIN"/>
    <property type="match status" value="1"/>
</dbReference>
<dbReference type="Gene3D" id="3.40.50.1820">
    <property type="entry name" value="alpha/beta hydrolase"/>
    <property type="match status" value="1"/>
</dbReference>